<evidence type="ECO:0000256" key="1">
    <source>
        <dbReference type="SAM" id="Phobius"/>
    </source>
</evidence>
<name>A0A3A8PD44_9BACT</name>
<dbReference type="AlphaFoldDB" id="A0A3A8PD44"/>
<feature type="transmembrane region" description="Helical" evidence="1">
    <location>
        <begin position="59"/>
        <end position="77"/>
    </location>
</feature>
<keyword evidence="3" id="KW-1185">Reference proteome</keyword>
<gene>
    <name evidence="2" type="ORF">D7V93_25670</name>
</gene>
<evidence type="ECO:0000313" key="3">
    <source>
        <dbReference type="Proteomes" id="UP000272888"/>
    </source>
</evidence>
<protein>
    <submittedName>
        <fullName evidence="2">Uncharacterized protein</fullName>
    </submittedName>
</protein>
<proteinExistence type="predicted"/>
<dbReference type="RefSeq" id="WP_120645903.1">
    <property type="nucleotide sequence ID" value="NZ_RAWB01000303.1"/>
</dbReference>
<dbReference type="Proteomes" id="UP000272888">
    <property type="component" value="Unassembled WGS sequence"/>
</dbReference>
<keyword evidence="1" id="KW-0812">Transmembrane</keyword>
<keyword evidence="1" id="KW-1133">Transmembrane helix</keyword>
<accession>A0A3A8PD44</accession>
<evidence type="ECO:0000313" key="2">
    <source>
        <dbReference type="EMBL" id="RKH54356.1"/>
    </source>
</evidence>
<feature type="transmembrane region" description="Helical" evidence="1">
    <location>
        <begin position="16"/>
        <end position="39"/>
    </location>
</feature>
<organism evidence="2 3">
    <name type="scientific">Corallococcus llansteffanensis</name>
    <dbReference type="NCBI Taxonomy" id="2316731"/>
    <lineage>
        <taxon>Bacteria</taxon>
        <taxon>Pseudomonadati</taxon>
        <taxon>Myxococcota</taxon>
        <taxon>Myxococcia</taxon>
        <taxon>Myxococcales</taxon>
        <taxon>Cystobacterineae</taxon>
        <taxon>Myxococcaceae</taxon>
        <taxon>Corallococcus</taxon>
    </lineage>
</organism>
<sequence length="146" mass="15628">MNPGSPLLRRIIRGCALYDLVVTLPFATPWTAEAVLVALGKVHQALSLRGDAMPLFTPMHLFFVTLFGVLAVTWAVARIIQPSVFLGTVDTVARVPVSLWMLLALAHGATQVLVGFLVMELAGMVAQGAVLLGTVKRREGLPSAVR</sequence>
<dbReference type="EMBL" id="RAWB01000303">
    <property type="protein sequence ID" value="RKH54356.1"/>
    <property type="molecule type" value="Genomic_DNA"/>
</dbReference>
<reference evidence="3" key="1">
    <citation type="submission" date="2018-09" db="EMBL/GenBank/DDBJ databases">
        <authorList>
            <person name="Livingstone P.G."/>
            <person name="Whitworth D.E."/>
        </authorList>
    </citation>
    <scope>NUCLEOTIDE SEQUENCE [LARGE SCALE GENOMIC DNA]</scope>
    <source>
        <strain evidence="3">CA051B</strain>
    </source>
</reference>
<comment type="caution">
    <text evidence="2">The sequence shown here is derived from an EMBL/GenBank/DDBJ whole genome shotgun (WGS) entry which is preliminary data.</text>
</comment>
<keyword evidence="1" id="KW-0472">Membrane</keyword>